<name>A0AAD3DXT8_9CHLO</name>
<feature type="region of interest" description="Disordered" evidence="1">
    <location>
        <begin position="87"/>
        <end position="123"/>
    </location>
</feature>
<comment type="caution">
    <text evidence="2">The sequence shown here is derived from an EMBL/GenBank/DDBJ whole genome shotgun (WGS) entry which is preliminary data.</text>
</comment>
<feature type="compositionally biased region" description="Low complexity" evidence="1">
    <location>
        <begin position="103"/>
        <end position="119"/>
    </location>
</feature>
<proteinExistence type="predicted"/>
<evidence type="ECO:0000256" key="1">
    <source>
        <dbReference type="SAM" id="MobiDB-lite"/>
    </source>
</evidence>
<keyword evidence="3" id="KW-1185">Reference proteome</keyword>
<sequence length="205" mass="22707">MAYTSKGYQKNWTYEPTGDNFEAHVGRILAGDLDLKSSMRTQALEQLEAKRALNAADQLRDVPGLNARVEDSRKPGKVEAAGYMWVDPQGRPLAPPGEGARKSGSGTTNAAAASTASAARRPRLTERQAACGAMEPVQRSMHLWSRINPGCVPESYRMPRSTFRDHFGPKADAEDAEKLDKTNHFKKTDFSEYTEVKLKLMNHLK</sequence>
<reference evidence="2 3" key="1">
    <citation type="journal article" date="2021" name="Sci. Rep.">
        <title>Genome sequencing of the multicellular alga Astrephomene provides insights into convergent evolution of germ-soma differentiation.</title>
        <authorList>
            <person name="Yamashita S."/>
            <person name="Yamamoto K."/>
            <person name="Matsuzaki R."/>
            <person name="Suzuki S."/>
            <person name="Yamaguchi H."/>
            <person name="Hirooka S."/>
            <person name="Minakuchi Y."/>
            <person name="Miyagishima S."/>
            <person name="Kawachi M."/>
            <person name="Toyoda A."/>
            <person name="Nozaki H."/>
        </authorList>
    </citation>
    <scope>NUCLEOTIDE SEQUENCE [LARGE SCALE GENOMIC DNA]</scope>
    <source>
        <strain evidence="2 3">NIES-4017</strain>
    </source>
</reference>
<organism evidence="2 3">
    <name type="scientific">Astrephomene gubernaculifera</name>
    <dbReference type="NCBI Taxonomy" id="47775"/>
    <lineage>
        <taxon>Eukaryota</taxon>
        <taxon>Viridiplantae</taxon>
        <taxon>Chlorophyta</taxon>
        <taxon>core chlorophytes</taxon>
        <taxon>Chlorophyceae</taxon>
        <taxon>CS clade</taxon>
        <taxon>Chlamydomonadales</taxon>
        <taxon>Astrephomenaceae</taxon>
        <taxon>Astrephomene</taxon>
    </lineage>
</organism>
<accession>A0AAD3DXT8</accession>
<evidence type="ECO:0000313" key="3">
    <source>
        <dbReference type="Proteomes" id="UP001054857"/>
    </source>
</evidence>
<dbReference type="EMBL" id="BMAR01000034">
    <property type="protein sequence ID" value="GFR50024.1"/>
    <property type="molecule type" value="Genomic_DNA"/>
</dbReference>
<dbReference type="Proteomes" id="UP001054857">
    <property type="component" value="Unassembled WGS sequence"/>
</dbReference>
<evidence type="ECO:0000313" key="2">
    <source>
        <dbReference type="EMBL" id="GFR50024.1"/>
    </source>
</evidence>
<dbReference type="AlphaFoldDB" id="A0AAD3DXT8"/>
<protein>
    <submittedName>
        <fullName evidence="2">Uncharacterized protein</fullName>
    </submittedName>
</protein>
<gene>
    <name evidence="2" type="ORF">Agub_g12174</name>
</gene>